<protein>
    <submittedName>
        <fullName evidence="7">Fructokinase</fullName>
    </submittedName>
</protein>
<dbReference type="EMBL" id="PTIY01000004">
    <property type="protein sequence ID" value="PPK72371.1"/>
    <property type="molecule type" value="Genomic_DNA"/>
</dbReference>
<organism evidence="7 8">
    <name type="scientific">Methylobacter tundripaludum</name>
    <dbReference type="NCBI Taxonomy" id="173365"/>
    <lineage>
        <taxon>Bacteria</taxon>
        <taxon>Pseudomonadati</taxon>
        <taxon>Pseudomonadota</taxon>
        <taxon>Gammaproteobacteria</taxon>
        <taxon>Methylococcales</taxon>
        <taxon>Methylococcaceae</taxon>
        <taxon>Methylobacter</taxon>
    </lineage>
</organism>
<dbReference type="OrthoDB" id="9779730at2"/>
<dbReference type="SUPFAM" id="SSF53613">
    <property type="entry name" value="Ribokinase-like"/>
    <property type="match status" value="1"/>
</dbReference>
<keyword evidence="5" id="KW-0067">ATP-binding</keyword>
<evidence type="ECO:0000259" key="6">
    <source>
        <dbReference type="Pfam" id="PF00294"/>
    </source>
</evidence>
<dbReference type="InterPro" id="IPR050306">
    <property type="entry name" value="PfkB_Carbo_kinase"/>
</dbReference>
<evidence type="ECO:0000256" key="5">
    <source>
        <dbReference type="ARBA" id="ARBA00022840"/>
    </source>
</evidence>
<proteinExistence type="inferred from homology"/>
<evidence type="ECO:0000256" key="1">
    <source>
        <dbReference type="ARBA" id="ARBA00010688"/>
    </source>
</evidence>
<evidence type="ECO:0000256" key="2">
    <source>
        <dbReference type="ARBA" id="ARBA00022679"/>
    </source>
</evidence>
<comment type="caution">
    <text evidence="7">The sequence shown here is derived from an EMBL/GenBank/DDBJ whole genome shotgun (WGS) entry which is preliminary data.</text>
</comment>
<dbReference type="PANTHER" id="PTHR43085:SF1">
    <property type="entry name" value="PSEUDOURIDINE KINASE-RELATED"/>
    <property type="match status" value="1"/>
</dbReference>
<keyword evidence="4 7" id="KW-0418">Kinase</keyword>
<dbReference type="PANTHER" id="PTHR43085">
    <property type="entry name" value="HEXOKINASE FAMILY MEMBER"/>
    <property type="match status" value="1"/>
</dbReference>
<dbReference type="RefSeq" id="WP_104423163.1">
    <property type="nucleotide sequence ID" value="NZ_PTIY01000004.1"/>
</dbReference>
<comment type="similarity">
    <text evidence="1">Belongs to the carbohydrate kinase PfkB family.</text>
</comment>
<evidence type="ECO:0000256" key="3">
    <source>
        <dbReference type="ARBA" id="ARBA00022741"/>
    </source>
</evidence>
<dbReference type="GO" id="GO:0016301">
    <property type="term" value="F:kinase activity"/>
    <property type="evidence" value="ECO:0007669"/>
    <property type="project" value="UniProtKB-KW"/>
</dbReference>
<dbReference type="PROSITE" id="PS00583">
    <property type="entry name" value="PFKB_KINASES_1"/>
    <property type="match status" value="1"/>
</dbReference>
<sequence>MSNNRITIFGEVLFDHFPDGSCVLGGAPFNVAWHLHAFGQEPFFISRVGQDRLGDSIRSAMQSWGMDLSGLQLDRAYPTGTVQVSIEQGEPSYAIVPEQAYDFIAADELATAQSGGLLYHGTLALRHADSRRTLETLKARHKGTLFMDVNLRAPWWNKAEVLKRVGDADWVKLNQHELQALHSTTGDMSADMRAFRAEYGLTGLVVTCGEQGAMAVDASGEVVAVAPVDALAVVDTVGAGDAFAAVLLLGINQGWPLSLTMERAQAFASALVVQRGATVQDPRFYRSFVNLWALEAVK</sequence>
<name>A0A2S6H4L0_9GAMM</name>
<keyword evidence="2" id="KW-0808">Transferase</keyword>
<reference evidence="7 8" key="1">
    <citation type="submission" date="2018-02" db="EMBL/GenBank/DDBJ databases">
        <title>Subsurface microbial communities from deep shales in Ohio and West Virginia, USA.</title>
        <authorList>
            <person name="Wrighton K."/>
        </authorList>
    </citation>
    <scope>NUCLEOTIDE SEQUENCE [LARGE SCALE GENOMIC DNA]</scope>
    <source>
        <strain evidence="7 8">OWC-G53F</strain>
    </source>
</reference>
<dbReference type="AlphaFoldDB" id="A0A2S6H4L0"/>
<dbReference type="InterPro" id="IPR029056">
    <property type="entry name" value="Ribokinase-like"/>
</dbReference>
<evidence type="ECO:0000313" key="8">
    <source>
        <dbReference type="Proteomes" id="UP000238071"/>
    </source>
</evidence>
<accession>A0A2S6H4L0</accession>
<dbReference type="InterPro" id="IPR002173">
    <property type="entry name" value="Carboh/pur_kinase_PfkB_CS"/>
</dbReference>
<dbReference type="GO" id="GO:0005524">
    <property type="term" value="F:ATP binding"/>
    <property type="evidence" value="ECO:0007669"/>
    <property type="project" value="UniProtKB-KW"/>
</dbReference>
<dbReference type="Pfam" id="PF00294">
    <property type="entry name" value="PfkB"/>
    <property type="match status" value="1"/>
</dbReference>
<feature type="domain" description="Carbohydrate kinase PfkB" evidence="6">
    <location>
        <begin position="18"/>
        <end position="279"/>
    </location>
</feature>
<dbReference type="Proteomes" id="UP000238071">
    <property type="component" value="Unassembled WGS sequence"/>
</dbReference>
<evidence type="ECO:0000313" key="7">
    <source>
        <dbReference type="EMBL" id="PPK72371.1"/>
    </source>
</evidence>
<evidence type="ECO:0000256" key="4">
    <source>
        <dbReference type="ARBA" id="ARBA00022777"/>
    </source>
</evidence>
<gene>
    <name evidence="7" type="ORF">B0F88_104165</name>
</gene>
<dbReference type="Gene3D" id="3.40.1190.20">
    <property type="match status" value="1"/>
</dbReference>
<keyword evidence="3" id="KW-0547">Nucleotide-binding</keyword>
<keyword evidence="8" id="KW-1185">Reference proteome</keyword>
<dbReference type="InterPro" id="IPR011611">
    <property type="entry name" value="PfkB_dom"/>
</dbReference>